<name>A0ABM0K6Y3_APLCA</name>
<dbReference type="RefSeq" id="XP_005110176.1">
    <property type="nucleotide sequence ID" value="XM_005110119.3"/>
</dbReference>
<feature type="compositionally biased region" description="Pro residues" evidence="3">
    <location>
        <begin position="286"/>
        <end position="295"/>
    </location>
</feature>
<evidence type="ECO:0000259" key="4">
    <source>
        <dbReference type="Pfam" id="PF11976"/>
    </source>
</evidence>
<evidence type="ECO:0000256" key="2">
    <source>
        <dbReference type="ARBA" id="ARBA00023242"/>
    </source>
</evidence>
<proteinExistence type="predicted"/>
<sequence length="575" mass="62256">MDESFIMIDSDSGSEALGLEPPAAKRGRGKPRGGRGRGRGRKSTSGAAGTSRGRGQAAVATRRSTRISTANANKGTPLDCVEILDNESSNDGSNGALDWEAPMSPEKNNDASTFSLASVSDERNNNNNNNSEILTNSVVSRLSEEPIIHFSSGSSPLRTNSEEKDLSCDNGSEAILGTSEIAGSQQKDGTDSETVPGTSQAETVPSTSSSSSSSSSVLPKLGLVKKTTKRGLAKKTSDLTSVSGLTSSSSFHDVYSKPVEVHKFLYDKVSGSGEAQNGETEDVPAPTEPLLPPEEQPTTSAGVLEERAVSPAEEVELSEDESFTVEAKRGSYAKAKPVVQARVRSPTPPPTLDVKAPNAKKKRLNKKLTKAFNALVSAQVTLNDPPVTPIRNTRRGRKSAASDIILVEEESPQKIDMVVKVRFLSKVHRIKMKLIEPFQWLVSRLSEELGEEEHELSLFLQDKPLLLKTSPKDIGLTVADIIECYCIAARDEDDDGDEDAIDLYIQCSDRRTRVMMRAKKRLPLSDVMQRYATRMGLDESKIKFSFDGEDVNSRDTPDKLDMDSDDVLDAVVLHS</sequence>
<dbReference type="RefSeq" id="XP_005110173.1">
    <property type="nucleotide sequence ID" value="XM_005110116.3"/>
</dbReference>
<dbReference type="CDD" id="cd01763">
    <property type="entry name" value="Ubl_SUMO_like"/>
    <property type="match status" value="1"/>
</dbReference>
<feature type="region of interest" description="Disordered" evidence="3">
    <location>
        <begin position="270"/>
        <end position="322"/>
    </location>
</feature>
<dbReference type="SUPFAM" id="SSF54236">
    <property type="entry name" value="Ubiquitin-like"/>
    <property type="match status" value="2"/>
</dbReference>
<dbReference type="GeneID" id="101852655"/>
<dbReference type="InterPro" id="IPR029071">
    <property type="entry name" value="Ubiquitin-like_domsf"/>
</dbReference>
<feature type="compositionally biased region" description="Low complexity" evidence="3">
    <location>
        <begin position="206"/>
        <end position="216"/>
    </location>
</feature>
<organism evidence="5 8">
    <name type="scientific">Aplysia californica</name>
    <name type="common">California sea hare</name>
    <dbReference type="NCBI Taxonomy" id="6500"/>
    <lineage>
        <taxon>Eukaryota</taxon>
        <taxon>Metazoa</taxon>
        <taxon>Spiralia</taxon>
        <taxon>Lophotrochozoa</taxon>
        <taxon>Mollusca</taxon>
        <taxon>Gastropoda</taxon>
        <taxon>Heterobranchia</taxon>
        <taxon>Euthyneura</taxon>
        <taxon>Tectipleura</taxon>
        <taxon>Aplysiida</taxon>
        <taxon>Aplysioidea</taxon>
        <taxon>Aplysiidae</taxon>
        <taxon>Aplysia</taxon>
    </lineage>
</organism>
<dbReference type="RefSeq" id="XP_005110174.1">
    <property type="nucleotide sequence ID" value="XM_005110117.3"/>
</dbReference>
<dbReference type="InterPro" id="IPR022617">
    <property type="entry name" value="Rad60/SUMO-like_dom"/>
</dbReference>
<protein>
    <submittedName>
        <fullName evidence="6 7">Uncharacterized protein LOC101852655</fullName>
    </submittedName>
</protein>
<feature type="region of interest" description="Disordered" evidence="3">
    <location>
        <begin position="149"/>
        <end position="252"/>
    </location>
</feature>
<comment type="subcellular location">
    <subcellularLocation>
        <location evidence="1">Nucleus</location>
    </subcellularLocation>
</comment>
<keyword evidence="5" id="KW-1185">Reference proteome</keyword>
<gene>
    <name evidence="6 7 8" type="primary">LOC101852655</name>
</gene>
<evidence type="ECO:0000313" key="6">
    <source>
        <dbReference type="RefSeq" id="XP_005110173.1"/>
    </source>
</evidence>
<keyword evidence="2" id="KW-0539">Nucleus</keyword>
<evidence type="ECO:0000313" key="8">
    <source>
        <dbReference type="RefSeq" id="XP_005110176.1"/>
    </source>
</evidence>
<evidence type="ECO:0000313" key="5">
    <source>
        <dbReference type="Proteomes" id="UP000694888"/>
    </source>
</evidence>
<feature type="domain" description="Rad60/SUMO-like" evidence="4">
    <location>
        <begin position="501"/>
        <end position="572"/>
    </location>
</feature>
<dbReference type="PANTHER" id="PTHR47187:SF1">
    <property type="entry name" value="NFATC2-INTERACTING PROTEIN"/>
    <property type="match status" value="1"/>
</dbReference>
<feature type="compositionally biased region" description="Polar residues" evidence="3">
    <location>
        <begin position="181"/>
        <end position="205"/>
    </location>
</feature>
<accession>A0ABM0K6Y3</accession>
<reference evidence="6 7" key="1">
    <citation type="submission" date="2025-05" db="UniProtKB">
        <authorList>
            <consortium name="RefSeq"/>
        </authorList>
    </citation>
    <scope>IDENTIFICATION</scope>
</reference>
<dbReference type="Gene3D" id="3.10.20.90">
    <property type="entry name" value="Phosphatidylinositol 3-kinase Catalytic Subunit, Chain A, domain 1"/>
    <property type="match status" value="2"/>
</dbReference>
<feature type="compositionally biased region" description="Acidic residues" evidence="3">
    <location>
        <begin position="313"/>
        <end position="322"/>
    </location>
</feature>
<evidence type="ECO:0000256" key="1">
    <source>
        <dbReference type="ARBA" id="ARBA00004123"/>
    </source>
</evidence>
<evidence type="ECO:0000256" key="3">
    <source>
        <dbReference type="SAM" id="MobiDB-lite"/>
    </source>
</evidence>
<dbReference type="InterPro" id="IPR052324">
    <property type="entry name" value="NFATC2-Int_DNA_Repair"/>
</dbReference>
<feature type="region of interest" description="Disordered" evidence="3">
    <location>
        <begin position="1"/>
        <end position="132"/>
    </location>
</feature>
<dbReference type="Proteomes" id="UP000694888">
    <property type="component" value="Unplaced"/>
</dbReference>
<dbReference type="Pfam" id="PF11976">
    <property type="entry name" value="Rad60-SLD"/>
    <property type="match status" value="1"/>
</dbReference>
<dbReference type="PANTHER" id="PTHR47187">
    <property type="entry name" value="NFATC2-INTERACTING PROTEIN"/>
    <property type="match status" value="1"/>
</dbReference>
<feature type="compositionally biased region" description="Low complexity" evidence="3">
    <location>
        <begin position="238"/>
        <end position="250"/>
    </location>
</feature>
<feature type="compositionally biased region" description="Basic residues" evidence="3">
    <location>
        <begin position="25"/>
        <end position="42"/>
    </location>
</feature>
<evidence type="ECO:0000313" key="7">
    <source>
        <dbReference type="RefSeq" id="XP_005110174.1"/>
    </source>
</evidence>